<dbReference type="EMBL" id="UINC01033342">
    <property type="protein sequence ID" value="SVB22484.1"/>
    <property type="molecule type" value="Genomic_DNA"/>
</dbReference>
<proteinExistence type="predicted"/>
<protein>
    <recommendedName>
        <fullName evidence="1">Glycine-rich domain-containing protein</fullName>
    </recommendedName>
</protein>
<dbReference type="SUPFAM" id="SSF49899">
    <property type="entry name" value="Concanavalin A-like lectins/glucanases"/>
    <property type="match status" value="1"/>
</dbReference>
<reference evidence="2" key="1">
    <citation type="submission" date="2018-05" db="EMBL/GenBank/DDBJ databases">
        <authorList>
            <person name="Lanie J.A."/>
            <person name="Ng W.-L."/>
            <person name="Kazmierczak K.M."/>
            <person name="Andrzejewski T.M."/>
            <person name="Davidsen T.M."/>
            <person name="Wayne K.J."/>
            <person name="Tettelin H."/>
            <person name="Glass J.I."/>
            <person name="Rusch D."/>
            <person name="Podicherti R."/>
            <person name="Tsui H.-C.T."/>
            <person name="Winkler M.E."/>
        </authorList>
    </citation>
    <scope>NUCLEOTIDE SEQUENCE</scope>
</reference>
<sequence length="320" mass="34319">MSKPAGTFPIEQSLMFSSADTPSFSRTPTVTSNRKTYTWSGWVKKCGIMGDSSSHGFYLYSTDGNSDNHNLSFYRDTLYFNDYDYPVSHSLLQTNRKFRDPSAWYHIVLAWDTTQATAANRVKLYVNGVQETSFSTATYPAEDYEGFHNYANGYPHKVGNAYTYASNYALDGYIAEVHMIDGTAHLPTKFGESDAATGQWIPKEVTNITYGTNGYYLKFEDSYPGIVTSASGGTITTDGDYKVHVFNSSSTFTVNTISGGAAAVDFLVIGGGGGGGYSYGGGGGAGGYRTSYGTSGGNSAAELPMSVTTQAYTITVGDGG</sequence>
<dbReference type="InterPro" id="IPR049304">
    <property type="entry name" value="Gly_rich_dom"/>
</dbReference>
<dbReference type="Pfam" id="PF13385">
    <property type="entry name" value="Laminin_G_3"/>
    <property type="match status" value="1"/>
</dbReference>
<organism evidence="2">
    <name type="scientific">marine metagenome</name>
    <dbReference type="NCBI Taxonomy" id="408172"/>
    <lineage>
        <taxon>unclassified sequences</taxon>
        <taxon>metagenomes</taxon>
        <taxon>ecological metagenomes</taxon>
    </lineage>
</organism>
<accession>A0A382C9B2</accession>
<dbReference type="Pfam" id="PF21722">
    <property type="entry name" value="Gly_rich_2"/>
    <property type="match status" value="1"/>
</dbReference>
<dbReference type="InterPro" id="IPR013320">
    <property type="entry name" value="ConA-like_dom_sf"/>
</dbReference>
<feature type="non-terminal residue" evidence="2">
    <location>
        <position position="320"/>
    </location>
</feature>
<name>A0A382C9B2_9ZZZZ</name>
<feature type="domain" description="Glycine-rich" evidence="1">
    <location>
        <begin position="250"/>
        <end position="320"/>
    </location>
</feature>
<dbReference type="Gene3D" id="2.60.120.200">
    <property type="match status" value="1"/>
</dbReference>
<dbReference type="AlphaFoldDB" id="A0A382C9B2"/>
<evidence type="ECO:0000313" key="2">
    <source>
        <dbReference type="EMBL" id="SVB22484.1"/>
    </source>
</evidence>
<gene>
    <name evidence="2" type="ORF">METZ01_LOCUS175338</name>
</gene>
<evidence type="ECO:0000259" key="1">
    <source>
        <dbReference type="Pfam" id="PF21722"/>
    </source>
</evidence>